<gene>
    <name evidence="1" type="ORF">EKO22_03170</name>
</gene>
<proteinExistence type="predicted"/>
<name>A0AAT9JVQ1_SYNEL</name>
<sequence>MHIFADGFTRVSLSGGVLRFTLVQTTGDNQTTEVGELLIPAARADQFVQRLEGSLRKLSDQIKQEQQAAAQGNS</sequence>
<dbReference type="AlphaFoldDB" id="A0AAT9JVQ1"/>
<protein>
    <submittedName>
        <fullName evidence="1">Uncharacterized protein</fullName>
    </submittedName>
</protein>
<reference evidence="1" key="1">
    <citation type="submission" date="2024-01" db="EMBL/GenBank/DDBJ databases">
        <title>Synechococcus elongatus PCC 11802, a close yet different native of Synechococcus elongatus PCC 11801.</title>
        <authorList>
            <person name="Jaiswal D."/>
            <person name="Sengupta A."/>
            <person name="Sengupta S."/>
            <person name="Pakrasi H.B."/>
            <person name="Wangikar P."/>
        </authorList>
    </citation>
    <scope>NUCLEOTIDE SEQUENCE</scope>
    <source>
        <strain evidence="1">PCC 11802</strain>
    </source>
</reference>
<dbReference type="EMBL" id="CP034671">
    <property type="protein sequence ID" value="QFZ91514.2"/>
    <property type="molecule type" value="Genomic_DNA"/>
</dbReference>
<accession>A0AAT9JVQ1</accession>
<dbReference type="RefSeq" id="WP_208677723.1">
    <property type="nucleotide sequence ID" value="NZ_CP034671.2"/>
</dbReference>
<evidence type="ECO:0000313" key="1">
    <source>
        <dbReference type="EMBL" id="QFZ91514.2"/>
    </source>
</evidence>
<organism evidence="1">
    <name type="scientific">Synechococcus elongatus PCC 11802</name>
    <dbReference type="NCBI Taxonomy" id="2283154"/>
    <lineage>
        <taxon>Bacteria</taxon>
        <taxon>Bacillati</taxon>
        <taxon>Cyanobacteriota</taxon>
        <taxon>Cyanophyceae</taxon>
        <taxon>Synechococcales</taxon>
        <taxon>Synechococcaceae</taxon>
        <taxon>Synechococcus</taxon>
    </lineage>
</organism>